<evidence type="ECO:0000313" key="2">
    <source>
        <dbReference type="EMBL" id="GAA1398294.1"/>
    </source>
</evidence>
<keyword evidence="3" id="KW-1185">Reference proteome</keyword>
<sequence length="152" mass="17113">MLRPTVGELLEGVRVQLAAQVLPSVPAGAEARQLKAALHVLEMVAETWDREHTRLEADNADIDRTIEAFCSQTGRVREPTDHRAAAAKNRFPGVRDEQLRRLMARNQSLQEELEALQQRRRRHPDADPGADQLLLELHIRTTARSEGRNDSG</sequence>
<feature type="region of interest" description="Disordered" evidence="1">
    <location>
        <begin position="114"/>
        <end position="133"/>
    </location>
</feature>
<gene>
    <name evidence="2" type="ORF">GCM10009613_52290</name>
</gene>
<reference evidence="3" key="1">
    <citation type="journal article" date="2019" name="Int. J. Syst. Evol. Microbiol.">
        <title>The Global Catalogue of Microorganisms (GCM) 10K type strain sequencing project: providing services to taxonomists for standard genome sequencing and annotation.</title>
        <authorList>
            <consortium name="The Broad Institute Genomics Platform"/>
            <consortium name="The Broad Institute Genome Sequencing Center for Infectious Disease"/>
            <person name="Wu L."/>
            <person name="Ma J."/>
        </authorList>
    </citation>
    <scope>NUCLEOTIDE SEQUENCE [LARGE SCALE GENOMIC DNA]</scope>
    <source>
        <strain evidence="3">JCM 11896</strain>
    </source>
</reference>
<organism evidence="2 3">
    <name type="scientific">Pseudonocardia kongjuensis</name>
    <dbReference type="NCBI Taxonomy" id="102227"/>
    <lineage>
        <taxon>Bacteria</taxon>
        <taxon>Bacillati</taxon>
        <taxon>Actinomycetota</taxon>
        <taxon>Actinomycetes</taxon>
        <taxon>Pseudonocardiales</taxon>
        <taxon>Pseudonocardiaceae</taxon>
        <taxon>Pseudonocardia</taxon>
    </lineage>
</organism>
<dbReference type="EMBL" id="BAAAJK010000037">
    <property type="protein sequence ID" value="GAA1398294.1"/>
    <property type="molecule type" value="Genomic_DNA"/>
</dbReference>
<proteinExistence type="predicted"/>
<protein>
    <submittedName>
        <fullName evidence="2">Uncharacterized protein</fullName>
    </submittedName>
</protein>
<dbReference type="RefSeq" id="WP_344027167.1">
    <property type="nucleotide sequence ID" value="NZ_BAAAJK010000037.1"/>
</dbReference>
<comment type="caution">
    <text evidence="2">The sequence shown here is derived from an EMBL/GenBank/DDBJ whole genome shotgun (WGS) entry which is preliminary data.</text>
</comment>
<name>A0ABP4IT08_9PSEU</name>
<dbReference type="Proteomes" id="UP001501414">
    <property type="component" value="Unassembled WGS sequence"/>
</dbReference>
<evidence type="ECO:0000313" key="3">
    <source>
        <dbReference type="Proteomes" id="UP001501414"/>
    </source>
</evidence>
<accession>A0ABP4IT08</accession>
<evidence type="ECO:0000256" key="1">
    <source>
        <dbReference type="SAM" id="MobiDB-lite"/>
    </source>
</evidence>